<dbReference type="Gene3D" id="3.40.50.300">
    <property type="entry name" value="P-loop containing nucleotide triphosphate hydrolases"/>
    <property type="match status" value="1"/>
</dbReference>
<dbReference type="Pfam" id="PF26082">
    <property type="entry name" value="zf-C2H2_AcuF"/>
    <property type="match status" value="1"/>
</dbReference>
<name>A0A2V5IV24_9EURO</name>
<dbReference type="InterPro" id="IPR054471">
    <property type="entry name" value="GPIID_WHD"/>
</dbReference>
<dbReference type="SUPFAM" id="SSF52540">
    <property type="entry name" value="P-loop containing nucleoside triphosphate hydrolases"/>
    <property type="match status" value="1"/>
</dbReference>
<organism evidence="5 6">
    <name type="scientific">Aspergillus indologenus CBS 114.80</name>
    <dbReference type="NCBI Taxonomy" id="1450541"/>
    <lineage>
        <taxon>Eukaryota</taxon>
        <taxon>Fungi</taxon>
        <taxon>Dikarya</taxon>
        <taxon>Ascomycota</taxon>
        <taxon>Pezizomycotina</taxon>
        <taxon>Eurotiomycetes</taxon>
        <taxon>Eurotiomycetidae</taxon>
        <taxon>Eurotiales</taxon>
        <taxon>Aspergillaceae</taxon>
        <taxon>Aspergillus</taxon>
        <taxon>Aspergillus subgen. Circumdati</taxon>
    </lineage>
</organism>
<evidence type="ECO:0000313" key="6">
    <source>
        <dbReference type="Proteomes" id="UP000248817"/>
    </source>
</evidence>
<reference evidence="5 6" key="1">
    <citation type="submission" date="2018-02" db="EMBL/GenBank/DDBJ databases">
        <title>The genomes of Aspergillus section Nigri reveals drivers in fungal speciation.</title>
        <authorList>
            <consortium name="DOE Joint Genome Institute"/>
            <person name="Vesth T.C."/>
            <person name="Nybo J."/>
            <person name="Theobald S."/>
            <person name="Brandl J."/>
            <person name="Frisvad J.C."/>
            <person name="Nielsen K.F."/>
            <person name="Lyhne E.K."/>
            <person name="Kogle M.E."/>
            <person name="Kuo A."/>
            <person name="Riley R."/>
            <person name="Clum A."/>
            <person name="Nolan M."/>
            <person name="Lipzen A."/>
            <person name="Salamov A."/>
            <person name="Henrissat B."/>
            <person name="Wiebenga A."/>
            <person name="De vries R.P."/>
            <person name="Grigoriev I.V."/>
            <person name="Mortensen U.H."/>
            <person name="Andersen M.R."/>
            <person name="Baker S.E."/>
        </authorList>
    </citation>
    <scope>NUCLEOTIDE SEQUENCE [LARGE SCALE GENOMIC DNA]</scope>
    <source>
        <strain evidence="5 6">CBS 114.80</strain>
    </source>
</reference>
<dbReference type="PROSITE" id="PS00028">
    <property type="entry name" value="ZINC_FINGER_C2H2_1"/>
    <property type="match status" value="2"/>
</dbReference>
<proteinExistence type="predicted"/>
<dbReference type="InterPro" id="IPR058925">
    <property type="entry name" value="zf-C2H2_AcuF"/>
</dbReference>
<dbReference type="AlphaFoldDB" id="A0A2V5IV24"/>
<evidence type="ECO:0000256" key="1">
    <source>
        <dbReference type="ARBA" id="ARBA00022737"/>
    </source>
</evidence>
<feature type="domain" description="C2H2-type" evidence="4">
    <location>
        <begin position="1069"/>
        <end position="1089"/>
    </location>
</feature>
<dbReference type="PANTHER" id="PTHR10039:SF16">
    <property type="entry name" value="GPI INOSITOL-DEACYLASE"/>
    <property type="match status" value="1"/>
</dbReference>
<dbReference type="Pfam" id="PF12796">
    <property type="entry name" value="Ank_2"/>
    <property type="match status" value="1"/>
</dbReference>
<gene>
    <name evidence="5" type="ORF">BP00DRAFT_428931</name>
</gene>
<evidence type="ECO:0000256" key="3">
    <source>
        <dbReference type="SAM" id="MobiDB-lite"/>
    </source>
</evidence>
<dbReference type="PROSITE" id="PS50088">
    <property type="entry name" value="ANK_REPEAT"/>
    <property type="match status" value="1"/>
</dbReference>
<accession>A0A2V5IV24</accession>
<evidence type="ECO:0000313" key="5">
    <source>
        <dbReference type="EMBL" id="PYI27857.1"/>
    </source>
</evidence>
<dbReference type="PANTHER" id="PTHR10039">
    <property type="entry name" value="AMELOGENIN"/>
    <property type="match status" value="1"/>
</dbReference>
<dbReference type="Proteomes" id="UP000248817">
    <property type="component" value="Unassembled WGS sequence"/>
</dbReference>
<sequence>MADPLSITSLIIDVGDLIHRLLTYAKKVRDASSDIRRLTEELFGLKGILEHLSSQFESSSSPKTGKLASVATKSLNSTLEKANESVQLLLLDLEEPTSRLKRLKQKLEWPFTQEQFATHLTRLERVKSWLIIVLSSDSLAIQRDLHGKITSLATSLEAELKIRDDEKARAAHNDLLRWLAPVSPVSIHQQVSRDRVDHTGKWFVNHTFEDWIMSDVVDRNILCLLGKCMSVKSLCTPTKADGFLPAGIGKTTLFAHAVDELAAFTATGHGLVFAYFYCRFSDVDFQNPVNILGSLVAQISASVPSILDTIRPFFEATDSHPHRQPIDISVVADAITKCAQNGRRAILLIDAINESVSYQELIRSLLKISELTPNLRIFLTGTDDIVSERHARILHMSSSIIRDDIDTFIRFRLQHDSTLKSLSTRLQDQVWKALMEGADGSFRWTQLSLENLASLRTAKSIREALKTLPRTLGEAYIHMLERISPSDRDLVRNTLFWLSFSKRLLTLPELSEAVVLEEACTILDEDTKLISPRILLHICQGLITEDEFGRVNLAHASVKEFLTSEWIRTSSVRYFSLNSVTADQTMTRLCLTYLCLDNFRSGYASSFDEVAAREQEHPFLSYAAAYWATHGGACDFDEDDDRQLVNKLFNSRDLPRQGNYGVWVQTLIPEAELEVIETTHPLYYAASFGLVPVVRAILASVPDLKVDAPGGRYGSTPLFVACWRGHYEAAELLLQAGADPYLPDSGAGVTIFSLPHSDQFAQFLATVLSRRQQGTGTRTYRAAAPHADTFMPNAGVLPTRDGSSHRTVQGIRKTEEANEAPDGDDSNEPADSAEQQQLAINALAVAPSTTDPTVEGFEQQIRQLFPGLEPSALIHRFAREQLRRYDRLVALQRAHSDAVRNRSCPSGPYCSAVAPGGGVSSRASGPSLTAQFECPTCFQVKQFQKALDWPKHVAEDLQPFTCTFPDCADPRSFKRKADWVRHETERHWLLDWWVCSYEDCGYQCFRQDNFVQHLVREHEMAEPRVENIKAATATQRALDAQRHVNVENPWELVRQCHHESRTTPQQESCRFCGEKFDKWKRLMVHVSRHLEQLALPILGLAKQYAGALEG</sequence>
<feature type="region of interest" description="Disordered" evidence="3">
    <location>
        <begin position="792"/>
        <end position="834"/>
    </location>
</feature>
<dbReference type="PROSITE" id="PS50297">
    <property type="entry name" value="ANK_REP_REGION"/>
    <property type="match status" value="1"/>
</dbReference>
<dbReference type="InterPro" id="IPR036770">
    <property type="entry name" value="Ankyrin_rpt-contain_sf"/>
</dbReference>
<dbReference type="InterPro" id="IPR027417">
    <property type="entry name" value="P-loop_NTPase"/>
</dbReference>
<dbReference type="SUPFAM" id="SSF48403">
    <property type="entry name" value="Ankyrin repeat"/>
    <property type="match status" value="1"/>
</dbReference>
<dbReference type="Gene3D" id="1.25.40.20">
    <property type="entry name" value="Ankyrin repeat-containing domain"/>
    <property type="match status" value="1"/>
</dbReference>
<feature type="compositionally biased region" description="Acidic residues" evidence="3">
    <location>
        <begin position="817"/>
        <end position="828"/>
    </location>
</feature>
<keyword evidence="1" id="KW-0677">Repeat</keyword>
<dbReference type="Pfam" id="PF22939">
    <property type="entry name" value="WHD_GPIID"/>
    <property type="match status" value="1"/>
</dbReference>
<dbReference type="InterPro" id="IPR013087">
    <property type="entry name" value="Znf_C2H2_type"/>
</dbReference>
<evidence type="ECO:0000259" key="4">
    <source>
        <dbReference type="PROSITE" id="PS00028"/>
    </source>
</evidence>
<protein>
    <recommendedName>
        <fullName evidence="4">C2H2-type domain-containing protein</fullName>
    </recommendedName>
</protein>
<dbReference type="SMART" id="SM00355">
    <property type="entry name" value="ZnF_C2H2"/>
    <property type="match status" value="3"/>
</dbReference>
<keyword evidence="2" id="KW-0040">ANK repeat</keyword>
<dbReference type="Pfam" id="PF24883">
    <property type="entry name" value="NPHP3_N"/>
    <property type="match status" value="1"/>
</dbReference>
<dbReference type="SMART" id="SM00248">
    <property type="entry name" value="ANK"/>
    <property type="match status" value="2"/>
</dbReference>
<evidence type="ECO:0000256" key="2">
    <source>
        <dbReference type="PROSITE-ProRule" id="PRU00023"/>
    </source>
</evidence>
<dbReference type="EMBL" id="KZ825560">
    <property type="protein sequence ID" value="PYI27857.1"/>
    <property type="molecule type" value="Genomic_DNA"/>
</dbReference>
<dbReference type="InterPro" id="IPR002110">
    <property type="entry name" value="Ankyrin_rpt"/>
</dbReference>
<keyword evidence="6" id="KW-1185">Reference proteome</keyword>
<feature type="domain" description="C2H2-type" evidence="4">
    <location>
        <begin position="995"/>
        <end position="1018"/>
    </location>
</feature>
<feature type="repeat" description="ANK" evidence="2">
    <location>
        <begin position="713"/>
        <end position="745"/>
    </location>
</feature>
<dbReference type="InterPro" id="IPR056884">
    <property type="entry name" value="NPHP3-like_N"/>
</dbReference>